<name>V5GBC2_ANOGL</name>
<feature type="non-terminal residue" evidence="2">
    <location>
        <position position="132"/>
    </location>
</feature>
<dbReference type="EMBL" id="GALX01007152">
    <property type="protein sequence ID" value="JAB61314.1"/>
    <property type="molecule type" value="Transcribed_RNA"/>
</dbReference>
<dbReference type="InterPro" id="IPR036397">
    <property type="entry name" value="RNaseH_sf"/>
</dbReference>
<dbReference type="PANTHER" id="PTHR37984">
    <property type="entry name" value="PROTEIN CBG26694"/>
    <property type="match status" value="1"/>
</dbReference>
<dbReference type="SUPFAM" id="SSF53098">
    <property type="entry name" value="Ribonuclease H-like"/>
    <property type="match status" value="1"/>
</dbReference>
<accession>V5GBC2</accession>
<organism evidence="2">
    <name type="scientific">Anoplophora glabripennis</name>
    <name type="common">Asian longhorn beetle</name>
    <name type="synonym">Anoplophora nobilis</name>
    <dbReference type="NCBI Taxonomy" id="217634"/>
    <lineage>
        <taxon>Eukaryota</taxon>
        <taxon>Metazoa</taxon>
        <taxon>Ecdysozoa</taxon>
        <taxon>Arthropoda</taxon>
        <taxon>Hexapoda</taxon>
        <taxon>Insecta</taxon>
        <taxon>Pterygota</taxon>
        <taxon>Neoptera</taxon>
        <taxon>Endopterygota</taxon>
        <taxon>Coleoptera</taxon>
        <taxon>Polyphaga</taxon>
        <taxon>Cucujiformia</taxon>
        <taxon>Chrysomeloidea</taxon>
        <taxon>Cerambycidae</taxon>
        <taxon>Lamiinae</taxon>
        <taxon>Lamiini</taxon>
        <taxon>Anoplophora</taxon>
    </lineage>
</organism>
<evidence type="ECO:0000259" key="1">
    <source>
        <dbReference type="PROSITE" id="PS50994"/>
    </source>
</evidence>
<feature type="non-terminal residue" evidence="2">
    <location>
        <position position="1"/>
    </location>
</feature>
<protein>
    <recommendedName>
        <fullName evidence="1">Integrase catalytic domain-containing protein</fullName>
    </recommendedName>
</protein>
<dbReference type="InterPro" id="IPR001584">
    <property type="entry name" value="Integrase_cat-core"/>
</dbReference>
<dbReference type="GO" id="GO:0003676">
    <property type="term" value="F:nucleic acid binding"/>
    <property type="evidence" value="ECO:0007669"/>
    <property type="project" value="InterPro"/>
</dbReference>
<evidence type="ECO:0000313" key="2">
    <source>
        <dbReference type="EMBL" id="JAB61314.1"/>
    </source>
</evidence>
<dbReference type="InterPro" id="IPR050951">
    <property type="entry name" value="Retrovirus_Pol_polyprotein"/>
</dbReference>
<dbReference type="PROSITE" id="PS50994">
    <property type="entry name" value="INTEGRASE"/>
    <property type="match status" value="1"/>
</dbReference>
<proteinExistence type="predicted"/>
<dbReference type="GO" id="GO:0015074">
    <property type="term" value="P:DNA integration"/>
    <property type="evidence" value="ECO:0007669"/>
    <property type="project" value="InterPro"/>
</dbReference>
<dbReference type="InterPro" id="IPR012337">
    <property type="entry name" value="RNaseH-like_sf"/>
</dbReference>
<dbReference type="Gene3D" id="3.30.420.10">
    <property type="entry name" value="Ribonuclease H-like superfamily/Ribonuclease H"/>
    <property type="match status" value="1"/>
</dbReference>
<feature type="domain" description="Integrase catalytic" evidence="1">
    <location>
        <begin position="1"/>
        <end position="100"/>
    </location>
</feature>
<dbReference type="PANTHER" id="PTHR37984:SF5">
    <property type="entry name" value="PROTEIN NYNRIN-LIKE"/>
    <property type="match status" value="1"/>
</dbReference>
<sequence length="132" mass="15714">RYGYPRTIISDNARIFKGDKYVRLCQSHDITTYYSPVYHQQSNPVERRIQELKKVMRALLHNQHRKTNWDLQLPRALQVLRGRVNAATGVSSSEVLLGYRLPREGEWEIPEYLAERQRKQARPTRLENVIRR</sequence>
<reference evidence="2" key="1">
    <citation type="submission" date="2013-07" db="EMBL/GenBank/DDBJ databases">
        <title>Midgut Transcriptome Profiling of Anoplphora glabripennis, a Lignocellulose Degrading, Wood-Boring Cerambycid.</title>
        <authorList>
            <person name="Scully E.D."/>
            <person name="Hoover K."/>
            <person name="Carlson J.E."/>
            <person name="Tien M."/>
            <person name="Geib S.M."/>
        </authorList>
    </citation>
    <scope>NUCLEOTIDE SEQUENCE</scope>
</reference>
<dbReference type="AlphaFoldDB" id="V5GBC2"/>